<dbReference type="RefSeq" id="WP_009899195.1">
    <property type="nucleotide sequence ID" value="NZ_FUQT01000003.1"/>
</dbReference>
<organism evidence="1 2">
    <name type="scientific">Clostridioides difficile</name>
    <name type="common">Peptoclostridium difficile</name>
    <dbReference type="NCBI Taxonomy" id="1496"/>
    <lineage>
        <taxon>Bacteria</taxon>
        <taxon>Bacillati</taxon>
        <taxon>Bacillota</taxon>
        <taxon>Clostridia</taxon>
        <taxon>Peptostreptococcales</taxon>
        <taxon>Peptostreptococcaceae</taxon>
        <taxon>Clostridioides</taxon>
    </lineage>
</organism>
<dbReference type="Proteomes" id="UP000878956">
    <property type="component" value="Unassembled WGS sequence"/>
</dbReference>
<proteinExistence type="predicted"/>
<sequence length="178" mass="20363">MIDKELDSTISSAKVCKCEYCNKIKLCFEKEKYKNVYLQNLVKDRNLLYGDEDEAIENTIMALNILNSDSPQFFKDIAELLVRKSVKLLKRLYGDDATLIDLNNLVWNSNGIGKKIVNEFSKLPTINPIEQKENDEIVIWFIKDYYSGMTGAQGGTKTYEHCSGARAQIYKLISINES</sequence>
<name>A0AAN6A7N6_CLODI</name>
<protein>
    <submittedName>
        <fullName evidence="1">Conjugal transfer protein TraG</fullName>
    </submittedName>
</protein>
<dbReference type="EMBL" id="DAEPXK010000076">
    <property type="protein sequence ID" value="HBH1544365.1"/>
    <property type="molecule type" value="Genomic_DNA"/>
</dbReference>
<reference evidence="1" key="2">
    <citation type="submission" date="2021-06" db="EMBL/GenBank/DDBJ databases">
        <authorList>
            <consortium name="NCBI Pathogen Detection Project"/>
        </authorList>
    </citation>
    <scope>NUCLEOTIDE SEQUENCE</scope>
    <source>
        <strain evidence="1">HN1000</strain>
    </source>
</reference>
<gene>
    <name evidence="1" type="ORF">KRM00_003914</name>
</gene>
<accession>A0AAN6A7N6</accession>
<reference evidence="1" key="1">
    <citation type="journal article" date="2018" name="Genome Biol.">
        <title>SKESA: strategic k-mer extension for scrupulous assemblies.</title>
        <authorList>
            <person name="Souvorov A."/>
            <person name="Agarwala R."/>
            <person name="Lipman D.J."/>
        </authorList>
    </citation>
    <scope>NUCLEOTIDE SEQUENCE</scope>
    <source>
        <strain evidence="1">HN1000</strain>
    </source>
</reference>
<comment type="caution">
    <text evidence="1">The sequence shown here is derived from an EMBL/GenBank/DDBJ whole genome shotgun (WGS) entry which is preliminary data.</text>
</comment>
<dbReference type="AlphaFoldDB" id="A0AAN6A7N6"/>
<evidence type="ECO:0000313" key="1">
    <source>
        <dbReference type="EMBL" id="HBH1544365.1"/>
    </source>
</evidence>
<evidence type="ECO:0000313" key="2">
    <source>
        <dbReference type="Proteomes" id="UP000878956"/>
    </source>
</evidence>